<evidence type="ECO:0000256" key="7">
    <source>
        <dbReference type="ARBA" id="ARBA00023157"/>
    </source>
</evidence>
<dbReference type="eggNOG" id="ENOG502S47Q">
    <property type="taxonomic scope" value="Eukaryota"/>
</dbReference>
<evidence type="ECO:0000256" key="3">
    <source>
        <dbReference type="ARBA" id="ARBA00013095"/>
    </source>
</evidence>
<dbReference type="EC" id="3.1.1.74" evidence="3"/>
<dbReference type="Gene3D" id="3.40.50.1820">
    <property type="entry name" value="alpha/beta hydrolase"/>
    <property type="match status" value="1"/>
</dbReference>
<feature type="active site" description="Nucleophile" evidence="9">
    <location>
        <position position="104"/>
    </location>
</feature>
<dbReference type="GO" id="GO:0016052">
    <property type="term" value="P:carbohydrate catabolic process"/>
    <property type="evidence" value="ECO:0007669"/>
    <property type="project" value="TreeGrafter"/>
</dbReference>
<keyword evidence="5" id="KW-0732">Signal</keyword>
<sequence length="217" mass="23038">MGSMLGGGGDGGGDATAAAGGCPPLQLIFARGTTEIQGTLGIVGRPLCTGLQQQVPGTQCYDVVYSSDTDYFVAPSQGAAAATSEMNSISSRCPSTKFVLGGYSKGAMVVHLIKQANNVVGAVTFGDPYKMMPVPTTPNWKLFCHMGDPVCENGMNVMAHLTYSMEDINAAVSFLVQAYRCDKLRIGIRKSVRAECKIRQVRMRRDRASSVTKATKP</sequence>
<evidence type="ECO:0000256" key="10">
    <source>
        <dbReference type="PIRSR" id="PIRSR611150-2"/>
    </source>
</evidence>
<keyword evidence="4" id="KW-0964">Secreted</keyword>
<evidence type="ECO:0000256" key="1">
    <source>
        <dbReference type="ARBA" id="ARBA00004613"/>
    </source>
</evidence>
<feature type="disulfide bond" evidence="10">
    <location>
        <begin position="22"/>
        <end position="93"/>
    </location>
</feature>
<dbReference type="Proteomes" id="UP000014071">
    <property type="component" value="Unassembled WGS sequence"/>
</dbReference>
<dbReference type="EMBL" id="DF238783">
    <property type="protein sequence ID" value="GAC94317.1"/>
    <property type="molecule type" value="Genomic_DNA"/>
</dbReference>
<keyword evidence="12" id="KW-1185">Reference proteome</keyword>
<accession>R9P014</accession>
<dbReference type="STRING" id="1305764.R9P014"/>
<organism evidence="11 12">
    <name type="scientific">Pseudozyma hubeiensis (strain SY62)</name>
    <name type="common">Yeast</name>
    <dbReference type="NCBI Taxonomy" id="1305764"/>
    <lineage>
        <taxon>Eukaryota</taxon>
        <taxon>Fungi</taxon>
        <taxon>Dikarya</taxon>
        <taxon>Basidiomycota</taxon>
        <taxon>Ustilaginomycotina</taxon>
        <taxon>Ustilaginomycetes</taxon>
        <taxon>Ustilaginales</taxon>
        <taxon>Ustilaginaceae</taxon>
        <taxon>Pseudozyma</taxon>
    </lineage>
</organism>
<comment type="catalytic activity">
    <reaction evidence="8">
        <text>cutin + H2O = cutin monomers.</text>
        <dbReference type="EC" id="3.1.1.74"/>
    </reaction>
</comment>
<dbReference type="OrthoDB" id="2586582at2759"/>
<dbReference type="HOGENOM" id="CLU_040058_6_0_1"/>
<evidence type="ECO:0000256" key="6">
    <source>
        <dbReference type="ARBA" id="ARBA00022801"/>
    </source>
</evidence>
<name>R9P014_PSEHS</name>
<dbReference type="SUPFAM" id="SSF53474">
    <property type="entry name" value="alpha/beta-Hydrolases"/>
    <property type="match status" value="1"/>
</dbReference>
<dbReference type="GO" id="GO:0005576">
    <property type="term" value="C:extracellular region"/>
    <property type="evidence" value="ECO:0007669"/>
    <property type="project" value="UniProtKB-SubCell"/>
</dbReference>
<reference evidence="12" key="1">
    <citation type="journal article" date="2013" name="Genome Announc.">
        <title>Draft genome sequence of the basidiomycetous yeast-like fungus Pseudozyma hubeiensis SY62, which produces an abundant amount of the biosurfactant mannosylerythritol lipids.</title>
        <authorList>
            <person name="Konishi M."/>
            <person name="Hatada Y."/>
            <person name="Horiuchi J."/>
        </authorList>
    </citation>
    <scope>NUCLEOTIDE SEQUENCE [LARGE SCALE GENOMIC DNA]</scope>
    <source>
        <strain evidence="12">SY62</strain>
    </source>
</reference>
<dbReference type="PANTHER" id="PTHR48250:SF3">
    <property type="entry name" value="CUTINASE 1-RELATED"/>
    <property type="match status" value="1"/>
</dbReference>
<dbReference type="InterPro" id="IPR029058">
    <property type="entry name" value="AB_hydrolase_fold"/>
</dbReference>
<dbReference type="InterPro" id="IPR011150">
    <property type="entry name" value="Cutinase_monf"/>
</dbReference>
<dbReference type="AlphaFoldDB" id="R9P014"/>
<feature type="active site" description="Proton donor/acceptor" evidence="9">
    <location>
        <position position="160"/>
    </location>
</feature>
<feature type="active site" evidence="9">
    <location>
        <position position="148"/>
    </location>
</feature>
<dbReference type="InterPro" id="IPR000675">
    <property type="entry name" value="Cutinase/axe"/>
</dbReference>
<evidence type="ECO:0000313" key="11">
    <source>
        <dbReference type="EMBL" id="GAC94317.1"/>
    </source>
</evidence>
<dbReference type="Pfam" id="PF01083">
    <property type="entry name" value="Cutinase"/>
    <property type="match status" value="1"/>
</dbReference>
<dbReference type="PANTHER" id="PTHR48250">
    <property type="entry name" value="CUTINASE 2-RELATED"/>
    <property type="match status" value="1"/>
</dbReference>
<proteinExistence type="inferred from homology"/>
<evidence type="ECO:0000256" key="9">
    <source>
        <dbReference type="PIRSR" id="PIRSR611150-1"/>
    </source>
</evidence>
<comment type="subcellular location">
    <subcellularLocation>
        <location evidence="1">Secreted</location>
    </subcellularLocation>
</comment>
<evidence type="ECO:0000256" key="5">
    <source>
        <dbReference type="ARBA" id="ARBA00022729"/>
    </source>
</evidence>
<dbReference type="SMART" id="SM01110">
    <property type="entry name" value="Cutinase"/>
    <property type="match status" value="1"/>
</dbReference>
<comment type="similarity">
    <text evidence="2">Belongs to the cutinase family.</text>
</comment>
<keyword evidence="7 10" id="KW-1015">Disulfide bond</keyword>
<dbReference type="RefSeq" id="XP_012187904.1">
    <property type="nucleotide sequence ID" value="XM_012332514.1"/>
</dbReference>
<evidence type="ECO:0000256" key="4">
    <source>
        <dbReference type="ARBA" id="ARBA00022525"/>
    </source>
</evidence>
<evidence type="ECO:0000256" key="2">
    <source>
        <dbReference type="ARBA" id="ARBA00007534"/>
    </source>
</evidence>
<protein>
    <recommendedName>
        <fullName evidence="3">cutinase</fullName>
        <ecNumber evidence="3">3.1.1.74</ecNumber>
    </recommendedName>
</protein>
<gene>
    <name evidence="11" type="ORF">PHSY_001888</name>
</gene>
<evidence type="ECO:0000313" key="12">
    <source>
        <dbReference type="Proteomes" id="UP000014071"/>
    </source>
</evidence>
<dbReference type="GeneID" id="24107183"/>
<evidence type="ECO:0000256" key="8">
    <source>
        <dbReference type="ARBA" id="ARBA00034045"/>
    </source>
</evidence>
<keyword evidence="6" id="KW-0378">Hydrolase</keyword>
<dbReference type="GO" id="GO:0050525">
    <property type="term" value="F:cutinase activity"/>
    <property type="evidence" value="ECO:0007669"/>
    <property type="project" value="UniProtKB-EC"/>
</dbReference>
<feature type="disulfide bond" evidence="10">
    <location>
        <begin position="144"/>
        <end position="151"/>
    </location>
</feature>